<name>A0A955I9U6_9BACT</name>
<reference evidence="2" key="1">
    <citation type="submission" date="2020-04" db="EMBL/GenBank/DDBJ databases">
        <authorList>
            <person name="Zhang T."/>
        </authorList>
    </citation>
    <scope>NUCLEOTIDE SEQUENCE</scope>
    <source>
        <strain evidence="2">HKST-UBA17</strain>
    </source>
</reference>
<accession>A0A955I9U6</accession>
<dbReference type="EMBL" id="JAGQLN010000021">
    <property type="protein sequence ID" value="MCA9377158.1"/>
    <property type="molecule type" value="Genomic_DNA"/>
</dbReference>
<sequence length="141" mass="16161">MGKQKIHLISRISLFLVYFWFGILKVFSLSPADEIVLHLHQVTIPFIPFDLFFIALGLFETLLGIAFLIPKITKYAIPVMMAHMFTTMLPLLLLPQYVWDGFLVPNLLGQYILKNVVLISLGLMLFVETREKQSIVSKPPQ</sequence>
<comment type="caution">
    <text evidence="2">The sequence shown here is derived from an EMBL/GenBank/DDBJ whole genome shotgun (WGS) entry which is preliminary data.</text>
</comment>
<protein>
    <recommendedName>
        <fullName evidence="4">DoxX family membrane protein</fullName>
    </recommendedName>
</protein>
<feature type="transmembrane region" description="Helical" evidence="1">
    <location>
        <begin position="12"/>
        <end position="31"/>
    </location>
</feature>
<evidence type="ECO:0000256" key="1">
    <source>
        <dbReference type="SAM" id="Phobius"/>
    </source>
</evidence>
<feature type="transmembrane region" description="Helical" evidence="1">
    <location>
        <begin position="81"/>
        <end position="99"/>
    </location>
</feature>
<evidence type="ECO:0000313" key="3">
    <source>
        <dbReference type="Proteomes" id="UP000741282"/>
    </source>
</evidence>
<feature type="transmembrane region" description="Helical" evidence="1">
    <location>
        <begin position="111"/>
        <end position="127"/>
    </location>
</feature>
<evidence type="ECO:0008006" key="4">
    <source>
        <dbReference type="Google" id="ProtNLM"/>
    </source>
</evidence>
<dbReference type="Proteomes" id="UP000741282">
    <property type="component" value="Unassembled WGS sequence"/>
</dbReference>
<proteinExistence type="predicted"/>
<keyword evidence="1" id="KW-1133">Transmembrane helix</keyword>
<dbReference type="AlphaFoldDB" id="A0A955I9U6"/>
<gene>
    <name evidence="2" type="ORF">KC685_04525</name>
</gene>
<feature type="transmembrane region" description="Helical" evidence="1">
    <location>
        <begin position="51"/>
        <end position="69"/>
    </location>
</feature>
<reference evidence="2" key="2">
    <citation type="journal article" date="2021" name="Microbiome">
        <title>Successional dynamics and alternative stable states in a saline activated sludge microbial community over 9 years.</title>
        <authorList>
            <person name="Wang Y."/>
            <person name="Ye J."/>
            <person name="Ju F."/>
            <person name="Liu L."/>
            <person name="Boyd J.A."/>
            <person name="Deng Y."/>
            <person name="Parks D.H."/>
            <person name="Jiang X."/>
            <person name="Yin X."/>
            <person name="Woodcroft B.J."/>
            <person name="Tyson G.W."/>
            <person name="Hugenholtz P."/>
            <person name="Polz M.F."/>
            <person name="Zhang T."/>
        </authorList>
    </citation>
    <scope>NUCLEOTIDE SEQUENCE</scope>
    <source>
        <strain evidence="2">HKST-UBA17</strain>
    </source>
</reference>
<evidence type="ECO:0000313" key="2">
    <source>
        <dbReference type="EMBL" id="MCA9377158.1"/>
    </source>
</evidence>
<keyword evidence="1" id="KW-0812">Transmembrane</keyword>
<organism evidence="2 3">
    <name type="scientific">Candidatus Dojkabacteria bacterium</name>
    <dbReference type="NCBI Taxonomy" id="2099670"/>
    <lineage>
        <taxon>Bacteria</taxon>
        <taxon>Candidatus Dojkabacteria</taxon>
    </lineage>
</organism>
<keyword evidence="1" id="KW-0472">Membrane</keyword>